<dbReference type="Proteomes" id="UP001497516">
    <property type="component" value="Chromosome 3"/>
</dbReference>
<evidence type="ECO:0008006" key="4">
    <source>
        <dbReference type="Google" id="ProtNLM"/>
    </source>
</evidence>
<keyword evidence="1" id="KW-0812">Transmembrane</keyword>
<evidence type="ECO:0000313" key="2">
    <source>
        <dbReference type="EMBL" id="CAL1379645.1"/>
    </source>
</evidence>
<sequence length="67" mass="7998">MWGELVRISFLFLCRIVQLMSLGSILPLVPRHFYYNDNFNFHFFNFFSINIGTQMLSPYFTPSPCLR</sequence>
<keyword evidence="1" id="KW-0472">Membrane</keyword>
<proteinExistence type="predicted"/>
<evidence type="ECO:0000313" key="3">
    <source>
        <dbReference type="Proteomes" id="UP001497516"/>
    </source>
</evidence>
<protein>
    <recommendedName>
        <fullName evidence="4">Secreted protein</fullName>
    </recommendedName>
</protein>
<reference evidence="2 3" key="1">
    <citation type="submission" date="2024-04" db="EMBL/GenBank/DDBJ databases">
        <authorList>
            <person name="Fracassetti M."/>
        </authorList>
    </citation>
    <scope>NUCLEOTIDE SEQUENCE [LARGE SCALE GENOMIC DNA]</scope>
</reference>
<organism evidence="2 3">
    <name type="scientific">Linum trigynum</name>
    <dbReference type="NCBI Taxonomy" id="586398"/>
    <lineage>
        <taxon>Eukaryota</taxon>
        <taxon>Viridiplantae</taxon>
        <taxon>Streptophyta</taxon>
        <taxon>Embryophyta</taxon>
        <taxon>Tracheophyta</taxon>
        <taxon>Spermatophyta</taxon>
        <taxon>Magnoliopsida</taxon>
        <taxon>eudicotyledons</taxon>
        <taxon>Gunneridae</taxon>
        <taxon>Pentapetalae</taxon>
        <taxon>rosids</taxon>
        <taxon>fabids</taxon>
        <taxon>Malpighiales</taxon>
        <taxon>Linaceae</taxon>
        <taxon>Linum</taxon>
    </lineage>
</organism>
<feature type="transmembrane region" description="Helical" evidence="1">
    <location>
        <begin position="6"/>
        <end position="29"/>
    </location>
</feature>
<evidence type="ECO:0000256" key="1">
    <source>
        <dbReference type="SAM" id="Phobius"/>
    </source>
</evidence>
<gene>
    <name evidence="2" type="ORF">LTRI10_LOCUS21151</name>
</gene>
<dbReference type="EMBL" id="OZ034816">
    <property type="protein sequence ID" value="CAL1379645.1"/>
    <property type="molecule type" value="Genomic_DNA"/>
</dbReference>
<name>A0AAV2E265_9ROSI</name>
<accession>A0AAV2E265</accession>
<dbReference type="AlphaFoldDB" id="A0AAV2E265"/>
<keyword evidence="1" id="KW-1133">Transmembrane helix</keyword>
<keyword evidence="3" id="KW-1185">Reference proteome</keyword>